<dbReference type="CDD" id="cd03039">
    <property type="entry name" value="GST_N_Sigma_like"/>
    <property type="match status" value="1"/>
</dbReference>
<dbReference type="SUPFAM" id="SSF47616">
    <property type="entry name" value="GST C-terminal domain-like"/>
    <property type="match status" value="1"/>
</dbReference>
<dbReference type="GeneID" id="17266396"/>
<dbReference type="HOGENOM" id="CLU_1162970_0_0_1"/>
<dbReference type="PaxDb" id="2903-EOD20847"/>
<dbReference type="PANTHER" id="PTHR11571">
    <property type="entry name" value="GLUTATHIONE S-TRANSFERASE"/>
    <property type="match status" value="1"/>
</dbReference>
<dbReference type="InterPro" id="IPR036249">
    <property type="entry name" value="Thioredoxin-like_sf"/>
</dbReference>
<proteinExistence type="predicted"/>
<reference evidence="3" key="1">
    <citation type="journal article" date="2013" name="Nature">
        <title>Pan genome of the phytoplankton Emiliania underpins its global distribution.</title>
        <authorList>
            <person name="Read B.A."/>
            <person name="Kegel J."/>
            <person name="Klute M.J."/>
            <person name="Kuo A."/>
            <person name="Lefebvre S.C."/>
            <person name="Maumus F."/>
            <person name="Mayer C."/>
            <person name="Miller J."/>
            <person name="Monier A."/>
            <person name="Salamov A."/>
            <person name="Young J."/>
            <person name="Aguilar M."/>
            <person name="Claverie J.M."/>
            <person name="Frickenhaus S."/>
            <person name="Gonzalez K."/>
            <person name="Herman E.K."/>
            <person name="Lin Y.C."/>
            <person name="Napier J."/>
            <person name="Ogata H."/>
            <person name="Sarno A.F."/>
            <person name="Shmutz J."/>
            <person name="Schroeder D."/>
            <person name="de Vargas C."/>
            <person name="Verret F."/>
            <person name="von Dassow P."/>
            <person name="Valentin K."/>
            <person name="Van de Peer Y."/>
            <person name="Wheeler G."/>
            <person name="Dacks J.B."/>
            <person name="Delwiche C.F."/>
            <person name="Dyhrman S.T."/>
            <person name="Glockner G."/>
            <person name="John U."/>
            <person name="Richards T."/>
            <person name="Worden A.Z."/>
            <person name="Zhang X."/>
            <person name="Grigoriev I.V."/>
            <person name="Allen A.E."/>
            <person name="Bidle K."/>
            <person name="Borodovsky M."/>
            <person name="Bowler C."/>
            <person name="Brownlee C."/>
            <person name="Cock J.M."/>
            <person name="Elias M."/>
            <person name="Gladyshev V.N."/>
            <person name="Groth M."/>
            <person name="Guda C."/>
            <person name="Hadaegh A."/>
            <person name="Iglesias-Rodriguez M.D."/>
            <person name="Jenkins J."/>
            <person name="Jones B.M."/>
            <person name="Lawson T."/>
            <person name="Leese F."/>
            <person name="Lindquist E."/>
            <person name="Lobanov A."/>
            <person name="Lomsadze A."/>
            <person name="Malik S.B."/>
            <person name="Marsh M.E."/>
            <person name="Mackinder L."/>
            <person name="Mock T."/>
            <person name="Mueller-Roeber B."/>
            <person name="Pagarete A."/>
            <person name="Parker M."/>
            <person name="Probert I."/>
            <person name="Quesneville H."/>
            <person name="Raines C."/>
            <person name="Rensing S.A."/>
            <person name="Riano-Pachon D.M."/>
            <person name="Richier S."/>
            <person name="Rokitta S."/>
            <person name="Shiraiwa Y."/>
            <person name="Soanes D.M."/>
            <person name="van der Giezen M."/>
            <person name="Wahlund T.M."/>
            <person name="Williams B."/>
            <person name="Wilson W."/>
            <person name="Wolfe G."/>
            <person name="Wurch L.L."/>
        </authorList>
    </citation>
    <scope>NUCLEOTIDE SEQUENCE</scope>
</reference>
<evidence type="ECO:0000313" key="2">
    <source>
        <dbReference type="EnsemblProtists" id="EOD20847"/>
    </source>
</evidence>
<dbReference type="Gene3D" id="1.20.1050.10">
    <property type="match status" value="1"/>
</dbReference>
<name>A0A0D3JBG2_EMIH1</name>
<dbReference type="InterPro" id="IPR036282">
    <property type="entry name" value="Glutathione-S-Trfase_C_sf"/>
</dbReference>
<keyword evidence="3" id="KW-1185">Reference proteome</keyword>
<evidence type="ECO:0000259" key="1">
    <source>
        <dbReference type="PROSITE" id="PS50404"/>
    </source>
</evidence>
<evidence type="ECO:0000313" key="3">
    <source>
        <dbReference type="Proteomes" id="UP000013827"/>
    </source>
</evidence>
<organism evidence="2 3">
    <name type="scientific">Emiliania huxleyi (strain CCMP1516)</name>
    <dbReference type="NCBI Taxonomy" id="280463"/>
    <lineage>
        <taxon>Eukaryota</taxon>
        <taxon>Haptista</taxon>
        <taxon>Haptophyta</taxon>
        <taxon>Prymnesiophyceae</taxon>
        <taxon>Isochrysidales</taxon>
        <taxon>Noelaerhabdaceae</taxon>
        <taxon>Emiliania</taxon>
    </lineage>
</organism>
<dbReference type="PROSITE" id="PS50404">
    <property type="entry name" value="GST_NTER"/>
    <property type="match status" value="1"/>
</dbReference>
<reference evidence="2" key="2">
    <citation type="submission" date="2024-10" db="UniProtKB">
        <authorList>
            <consortium name="EnsemblProtists"/>
        </authorList>
    </citation>
    <scope>IDENTIFICATION</scope>
</reference>
<dbReference type="AlphaFoldDB" id="A0A0D3JBG2"/>
<dbReference type="GO" id="GO:0006749">
    <property type="term" value="P:glutathione metabolic process"/>
    <property type="evidence" value="ECO:0007669"/>
    <property type="project" value="TreeGrafter"/>
</dbReference>
<dbReference type="KEGG" id="ehx:EMIHUDRAFT_117429"/>
<dbReference type="EnsemblProtists" id="EOD20847">
    <property type="protein sequence ID" value="EOD20847"/>
    <property type="gene ID" value="EMIHUDRAFT_117429"/>
</dbReference>
<sequence length="262" mass="29438">MLRVLPRRTVGFPFRRTARFLSDMTKPRLTYFGDIGGRGEPIRFVLKLANVDFEDDLFGAKSEVYASRKAKGDFNSNPTKLKGTGGGLPVYVEDGTLYYESNAILRMLGMKHGFYSTDPATAWEIDVCMEKVEQVWKHAGFTPMTLYLVARTTAKVDSLADSDGEATANLVAMYTELAEWGEAQLKKHGKPFLAGTDSPTIADFRYIVQFSDSIFNEGSAIDAKMRDKIKAMMDDKTPDFKKWVEDTMLPLLKDVRTPGILW</sequence>
<dbReference type="GO" id="GO:0004364">
    <property type="term" value="F:glutathione transferase activity"/>
    <property type="evidence" value="ECO:0007669"/>
    <property type="project" value="TreeGrafter"/>
</dbReference>
<feature type="domain" description="GST N-terminal" evidence="1">
    <location>
        <begin position="26"/>
        <end position="116"/>
    </location>
</feature>
<dbReference type="InterPro" id="IPR050213">
    <property type="entry name" value="GST_superfamily"/>
</dbReference>
<dbReference type="Gene3D" id="3.40.30.10">
    <property type="entry name" value="Glutaredoxin"/>
    <property type="match status" value="1"/>
</dbReference>
<dbReference type="SUPFAM" id="SSF52833">
    <property type="entry name" value="Thioredoxin-like"/>
    <property type="match status" value="1"/>
</dbReference>
<dbReference type="InterPro" id="IPR004045">
    <property type="entry name" value="Glutathione_S-Trfase_N"/>
</dbReference>
<protein>
    <recommendedName>
        <fullName evidence="1">GST N-terminal domain-containing protein</fullName>
    </recommendedName>
</protein>
<dbReference type="Proteomes" id="UP000013827">
    <property type="component" value="Unassembled WGS sequence"/>
</dbReference>
<dbReference type="RefSeq" id="XP_005773276.1">
    <property type="nucleotide sequence ID" value="XM_005773219.1"/>
</dbReference>
<accession>A0A0D3JBG2</accession>